<evidence type="ECO:0000259" key="3">
    <source>
        <dbReference type="Pfam" id="PF05683"/>
    </source>
</evidence>
<reference evidence="5" key="1">
    <citation type="journal article" date="2019" name="Int. J. Syst. Evol. Microbiol.">
        <title>The Global Catalogue of Microorganisms (GCM) 10K type strain sequencing project: providing services to taxonomists for standard genome sequencing and annotation.</title>
        <authorList>
            <consortium name="The Broad Institute Genomics Platform"/>
            <consortium name="The Broad Institute Genome Sequencing Center for Infectious Disease"/>
            <person name="Wu L."/>
            <person name="Ma J."/>
        </authorList>
    </citation>
    <scope>NUCLEOTIDE SEQUENCE [LARGE SCALE GENOMIC DNA]</scope>
    <source>
        <strain evidence="5">JCM 17666</strain>
    </source>
</reference>
<dbReference type="SUPFAM" id="SSF117457">
    <property type="entry name" value="FumA C-terminal domain-like"/>
    <property type="match status" value="1"/>
</dbReference>
<accession>A0ABP8HSN7</accession>
<organism evidence="4 5">
    <name type="scientific">Pigmentiphaga soli</name>
    <dbReference type="NCBI Taxonomy" id="1007095"/>
    <lineage>
        <taxon>Bacteria</taxon>
        <taxon>Pseudomonadati</taxon>
        <taxon>Pseudomonadota</taxon>
        <taxon>Betaproteobacteria</taxon>
        <taxon>Burkholderiales</taxon>
        <taxon>Alcaligenaceae</taxon>
        <taxon>Pigmentiphaga</taxon>
    </lineage>
</organism>
<gene>
    <name evidence="4" type="ORF">GCM10023144_46970</name>
</gene>
<dbReference type="EMBL" id="BAABFO010000040">
    <property type="protein sequence ID" value="GAA4343729.1"/>
    <property type="molecule type" value="Genomic_DNA"/>
</dbReference>
<keyword evidence="2" id="KW-0456">Lyase</keyword>
<sequence>MSRLHALTLPLKESQVRALRVGDMVTLSGAITVSIGIPTHKRMAEAARGGAPLPIDLEGGGFFQLSTYVREQAGGPVPLYLNPTTSTRYEAWMPDIIRGLGLRLTGGKGGLGEASVQAMRDCGCAYLSFLGGGCPLLSQGLRGVRSSHWNEYISQFRLLTLDVEALGPATVAIDAHGESTYDRLRERAQSRLPQILQRMGEARAQAAQP</sequence>
<dbReference type="Proteomes" id="UP001501671">
    <property type="component" value="Unassembled WGS sequence"/>
</dbReference>
<keyword evidence="5" id="KW-1185">Reference proteome</keyword>
<comment type="caution">
    <text evidence="4">The sequence shown here is derived from an EMBL/GenBank/DDBJ whole genome shotgun (WGS) entry which is preliminary data.</text>
</comment>
<dbReference type="InterPro" id="IPR036660">
    <property type="entry name" value="Fe-S_hydroAse_TtdB_cat_sf"/>
</dbReference>
<evidence type="ECO:0000313" key="5">
    <source>
        <dbReference type="Proteomes" id="UP001501671"/>
    </source>
</evidence>
<evidence type="ECO:0000256" key="1">
    <source>
        <dbReference type="ARBA" id="ARBA00008876"/>
    </source>
</evidence>
<dbReference type="InterPro" id="IPR004647">
    <property type="entry name" value="Fe-S_hydro-lyase_TtdB-typ_cat"/>
</dbReference>
<evidence type="ECO:0000256" key="2">
    <source>
        <dbReference type="ARBA" id="ARBA00023239"/>
    </source>
</evidence>
<dbReference type="Pfam" id="PF05683">
    <property type="entry name" value="Fumerase_C"/>
    <property type="match status" value="1"/>
</dbReference>
<dbReference type="Gene3D" id="3.20.130.10">
    <property type="entry name" value="Fe-S hydro-lyase, tartrate dehydratase beta-type, catalytic domain"/>
    <property type="match status" value="1"/>
</dbReference>
<evidence type="ECO:0000313" key="4">
    <source>
        <dbReference type="EMBL" id="GAA4343729.1"/>
    </source>
</evidence>
<feature type="domain" description="Fe-S hydro-lyase tartrate dehydratase beta-type catalytic" evidence="3">
    <location>
        <begin position="11"/>
        <end position="182"/>
    </location>
</feature>
<proteinExistence type="inferred from homology"/>
<protein>
    <submittedName>
        <fullName evidence="4">Fumarate hydratase C-terminal domain-containing protein</fullName>
    </submittedName>
</protein>
<dbReference type="PANTHER" id="PTHR43351:SF2">
    <property type="entry name" value="L(+)-TARTRATE DEHYDRATASE SUBUNIT BETA-RELATED"/>
    <property type="match status" value="1"/>
</dbReference>
<dbReference type="PANTHER" id="PTHR43351">
    <property type="entry name" value="L(+)-TARTRATE DEHYDRATASE SUBUNIT BETA"/>
    <property type="match status" value="1"/>
</dbReference>
<name>A0ABP8HSN7_9BURK</name>
<comment type="similarity">
    <text evidence="1">Belongs to the class-I fumarase family.</text>
</comment>
<dbReference type="RefSeq" id="WP_345252383.1">
    <property type="nucleotide sequence ID" value="NZ_BAABFO010000040.1"/>
</dbReference>